<proteinExistence type="predicted"/>
<dbReference type="EMBL" id="AJWY01012377">
    <property type="protein sequence ID" value="EKC50114.1"/>
    <property type="molecule type" value="Genomic_DNA"/>
</dbReference>
<feature type="domain" description="FecR protein" evidence="1">
    <location>
        <begin position="8"/>
        <end position="102"/>
    </location>
</feature>
<reference evidence="3" key="1">
    <citation type="journal article" date="2013" name="Environ. Microbiol.">
        <title>Microbiota from the distal guts of lean and obese adolescents exhibit partial functional redundancy besides clear differences in community structure.</title>
        <authorList>
            <person name="Ferrer M."/>
            <person name="Ruiz A."/>
            <person name="Lanza F."/>
            <person name="Haange S.B."/>
            <person name="Oberbach A."/>
            <person name="Till H."/>
            <person name="Bargiela R."/>
            <person name="Campoy C."/>
            <person name="Segura M.T."/>
            <person name="Richter M."/>
            <person name="von Bergen M."/>
            <person name="Seifert J."/>
            <person name="Suarez A."/>
        </authorList>
    </citation>
    <scope>NUCLEOTIDE SEQUENCE</scope>
</reference>
<protein>
    <submittedName>
        <fullName evidence="3">Anti-sigma factor</fullName>
    </submittedName>
</protein>
<feature type="domain" description="Protein FecR C-terminal" evidence="2">
    <location>
        <begin position="144"/>
        <end position="208"/>
    </location>
</feature>
<gene>
    <name evidence="3" type="ORF">LEA_18055</name>
</gene>
<dbReference type="Pfam" id="PF16344">
    <property type="entry name" value="FecR_C"/>
    <property type="match status" value="1"/>
</dbReference>
<comment type="caution">
    <text evidence="3">The sequence shown here is derived from an EMBL/GenBank/DDBJ whole genome shotgun (WGS) entry which is preliminary data.</text>
</comment>
<sequence>MASQITSFETPAGQRVSMDLADGTHVWLNSGSRIEYPVVFDRRIRRVRISGEAMFDVTHDADRPFIVETFASEIEVLGTKFNVVADESRSLFSTTLLEGKVKVSSGDQNVILHPDEVVNLINGHLLVFHNNDPVAMQWPEGIISMKGISFEELMSKFERIYDVRIVYECERIPTIEFASGKIRVSDGIDHALRVLQHVADFTYERDEEHNI</sequence>
<dbReference type="AlphaFoldDB" id="K1S403"/>
<organism evidence="3">
    <name type="scientific">human gut metagenome</name>
    <dbReference type="NCBI Taxonomy" id="408170"/>
    <lineage>
        <taxon>unclassified sequences</taxon>
        <taxon>metagenomes</taxon>
        <taxon>organismal metagenomes</taxon>
    </lineage>
</organism>
<dbReference type="GO" id="GO:0016989">
    <property type="term" value="F:sigma factor antagonist activity"/>
    <property type="evidence" value="ECO:0007669"/>
    <property type="project" value="TreeGrafter"/>
</dbReference>
<dbReference type="InterPro" id="IPR012373">
    <property type="entry name" value="Ferrdict_sens_TM"/>
</dbReference>
<feature type="non-terminal residue" evidence="3">
    <location>
        <position position="211"/>
    </location>
</feature>
<dbReference type="PANTHER" id="PTHR30273">
    <property type="entry name" value="PERIPLASMIC SIGNAL SENSOR AND SIGMA FACTOR ACTIVATOR FECR-RELATED"/>
    <property type="match status" value="1"/>
</dbReference>
<dbReference type="InterPro" id="IPR032508">
    <property type="entry name" value="FecR_C"/>
</dbReference>
<dbReference type="InterPro" id="IPR006860">
    <property type="entry name" value="FecR"/>
</dbReference>
<name>K1S403_9ZZZZ</name>
<dbReference type="Gene3D" id="3.55.50.30">
    <property type="match status" value="1"/>
</dbReference>
<dbReference type="Pfam" id="PF04773">
    <property type="entry name" value="FecR"/>
    <property type="match status" value="1"/>
</dbReference>
<dbReference type="PANTHER" id="PTHR30273:SF2">
    <property type="entry name" value="PROTEIN FECR"/>
    <property type="match status" value="1"/>
</dbReference>
<evidence type="ECO:0000259" key="1">
    <source>
        <dbReference type="Pfam" id="PF04773"/>
    </source>
</evidence>
<dbReference type="Gene3D" id="2.60.120.1440">
    <property type="match status" value="1"/>
</dbReference>
<evidence type="ECO:0000313" key="3">
    <source>
        <dbReference type="EMBL" id="EKC50114.1"/>
    </source>
</evidence>
<evidence type="ECO:0000259" key="2">
    <source>
        <dbReference type="Pfam" id="PF16344"/>
    </source>
</evidence>
<accession>K1S403</accession>